<accession>A0ABW6BQ02</accession>
<protein>
    <submittedName>
        <fullName evidence="2">Formylglycine-generating enzyme family protein</fullName>
    </submittedName>
</protein>
<dbReference type="Proteomes" id="UP001597641">
    <property type="component" value="Unassembled WGS sequence"/>
</dbReference>
<evidence type="ECO:0000313" key="2">
    <source>
        <dbReference type="EMBL" id="MFD2999656.1"/>
    </source>
</evidence>
<evidence type="ECO:0000259" key="1">
    <source>
        <dbReference type="Pfam" id="PF03781"/>
    </source>
</evidence>
<dbReference type="SUPFAM" id="SSF56436">
    <property type="entry name" value="C-type lectin-like"/>
    <property type="match status" value="1"/>
</dbReference>
<reference evidence="3" key="1">
    <citation type="journal article" date="2019" name="Int. J. Syst. Evol. Microbiol.">
        <title>The Global Catalogue of Microorganisms (GCM) 10K type strain sequencing project: providing services to taxonomists for standard genome sequencing and annotation.</title>
        <authorList>
            <consortium name="The Broad Institute Genomics Platform"/>
            <consortium name="The Broad Institute Genome Sequencing Center for Infectious Disease"/>
            <person name="Wu L."/>
            <person name="Ma J."/>
        </authorList>
    </citation>
    <scope>NUCLEOTIDE SEQUENCE [LARGE SCALE GENOMIC DNA]</scope>
    <source>
        <strain evidence="3">KCTC 23984</strain>
    </source>
</reference>
<comment type="caution">
    <text evidence="2">The sequence shown here is derived from an EMBL/GenBank/DDBJ whole genome shotgun (WGS) entry which is preliminary data.</text>
</comment>
<dbReference type="InterPro" id="IPR051043">
    <property type="entry name" value="Sulfatase_Mod_Factor_Kinase"/>
</dbReference>
<gene>
    <name evidence="2" type="ORF">ACFS7Z_04740</name>
</gene>
<dbReference type="Pfam" id="PF03781">
    <property type="entry name" value="FGE-sulfatase"/>
    <property type="match status" value="1"/>
</dbReference>
<dbReference type="PANTHER" id="PTHR23150">
    <property type="entry name" value="SULFATASE MODIFYING FACTOR 1, 2"/>
    <property type="match status" value="1"/>
</dbReference>
<dbReference type="InterPro" id="IPR042095">
    <property type="entry name" value="SUMF_sf"/>
</dbReference>
<feature type="domain" description="Sulfatase-modifying factor enzyme-like" evidence="1">
    <location>
        <begin position="80"/>
        <end position="275"/>
    </location>
</feature>
<sequence length="280" mass="31455">MNRKLTYFLLLLLFVSSEKELLAQEATVKNNIGMEFVLIKPGSMVVGKYQPTVSAYVPPKEDPDGKARKVLPRSAYKVAEKMAEDASMPGFKVSIEHPYYIGKYEVTQEQWKKVMGSNPSFFQGGKVEGDSRQHPVENVTWKEAQAFIKKLNKLDKQYTYRLPTEFEWEYAARAGAEDDIPWGEARTMAVLGGTTTSAIGQKEPNAWGVYDMLGNVWEWVQDYYNEEIFADPVPPRSGEQHVLKGASFTGDAKNATYMTHAAGPGNGFDVGFRVVMEARK</sequence>
<keyword evidence="3" id="KW-1185">Reference proteome</keyword>
<dbReference type="Gene3D" id="3.90.1580.10">
    <property type="entry name" value="paralog of FGE (formylglycine-generating enzyme)"/>
    <property type="match status" value="1"/>
</dbReference>
<dbReference type="InterPro" id="IPR016187">
    <property type="entry name" value="CTDL_fold"/>
</dbReference>
<proteinExistence type="predicted"/>
<name>A0ABW6BQ02_9BACT</name>
<dbReference type="EMBL" id="JBHUOX010000002">
    <property type="protein sequence ID" value="MFD2999656.1"/>
    <property type="molecule type" value="Genomic_DNA"/>
</dbReference>
<organism evidence="2 3">
    <name type="scientific">Pontibacter toksunensis</name>
    <dbReference type="NCBI Taxonomy" id="1332631"/>
    <lineage>
        <taxon>Bacteria</taxon>
        <taxon>Pseudomonadati</taxon>
        <taxon>Bacteroidota</taxon>
        <taxon>Cytophagia</taxon>
        <taxon>Cytophagales</taxon>
        <taxon>Hymenobacteraceae</taxon>
        <taxon>Pontibacter</taxon>
    </lineage>
</organism>
<dbReference type="InterPro" id="IPR005532">
    <property type="entry name" value="SUMF_dom"/>
</dbReference>
<evidence type="ECO:0000313" key="3">
    <source>
        <dbReference type="Proteomes" id="UP001597641"/>
    </source>
</evidence>
<dbReference type="PANTHER" id="PTHR23150:SF19">
    <property type="entry name" value="FORMYLGLYCINE-GENERATING ENZYME"/>
    <property type="match status" value="1"/>
</dbReference>
<dbReference type="RefSeq" id="WP_377481699.1">
    <property type="nucleotide sequence ID" value="NZ_JBHUOX010000002.1"/>
</dbReference>